<feature type="transmembrane region" description="Helical" evidence="6">
    <location>
        <begin position="60"/>
        <end position="80"/>
    </location>
</feature>
<accession>A0AA46DZ96</accession>
<proteinExistence type="predicted"/>
<dbReference type="InterPro" id="IPR007016">
    <property type="entry name" value="O-antigen_ligase-rel_domated"/>
</dbReference>
<dbReference type="GO" id="GO:0016740">
    <property type="term" value="F:transferase activity"/>
    <property type="evidence" value="ECO:0007669"/>
    <property type="project" value="UniProtKB-KW"/>
</dbReference>
<feature type="transmembrane region" description="Helical" evidence="6">
    <location>
        <begin position="173"/>
        <end position="191"/>
    </location>
</feature>
<feature type="transmembrane region" description="Helical" evidence="6">
    <location>
        <begin position="36"/>
        <end position="53"/>
    </location>
</feature>
<evidence type="ECO:0000256" key="1">
    <source>
        <dbReference type="ARBA" id="ARBA00004141"/>
    </source>
</evidence>
<evidence type="ECO:0000313" key="11">
    <source>
        <dbReference type="Proteomes" id="UP000294678"/>
    </source>
</evidence>
<evidence type="ECO:0000256" key="4">
    <source>
        <dbReference type="ARBA" id="ARBA00022989"/>
    </source>
</evidence>
<keyword evidence="4 6" id="KW-1133">Transmembrane helix</keyword>
<evidence type="ECO:0000313" key="10">
    <source>
        <dbReference type="EMBL" id="TDT70615.1"/>
    </source>
</evidence>
<evidence type="ECO:0000256" key="6">
    <source>
        <dbReference type="SAM" id="Phobius"/>
    </source>
</evidence>
<dbReference type="PANTHER" id="PTHR37422">
    <property type="entry name" value="TEICHURONIC ACID BIOSYNTHESIS PROTEIN TUAE"/>
    <property type="match status" value="1"/>
</dbReference>
<evidence type="ECO:0000256" key="3">
    <source>
        <dbReference type="ARBA" id="ARBA00022692"/>
    </source>
</evidence>
<dbReference type="Pfam" id="PF00535">
    <property type="entry name" value="Glycos_transf_2"/>
    <property type="match status" value="1"/>
</dbReference>
<feature type="transmembrane region" description="Helical" evidence="6">
    <location>
        <begin position="12"/>
        <end position="30"/>
    </location>
</feature>
<reference evidence="10 11" key="1">
    <citation type="submission" date="2019-03" db="EMBL/GenBank/DDBJ databases">
        <title>Genomic Encyclopedia of Type Strains, Phase IV (KMG-IV): sequencing the most valuable type-strain genomes for metagenomic binning, comparative biology and taxonomic classification.</title>
        <authorList>
            <person name="Goeker M."/>
        </authorList>
    </citation>
    <scope>NUCLEOTIDE SEQUENCE [LARGE SCALE GENOMIC DNA]</scope>
    <source>
        <strain evidence="10 11">DSM 100055</strain>
    </source>
</reference>
<comment type="caution">
    <text evidence="10">The sequence shown here is derived from an EMBL/GenBank/DDBJ whole genome shotgun (WGS) entry which is preliminary data.</text>
</comment>
<keyword evidence="11" id="KW-1185">Reference proteome</keyword>
<dbReference type="Pfam" id="PF02709">
    <property type="entry name" value="Glyco_transf_7C"/>
    <property type="match status" value="1"/>
</dbReference>
<dbReference type="InterPro" id="IPR027791">
    <property type="entry name" value="Galactosyl_T_C"/>
</dbReference>
<sequence length="660" mass="77740">MKNLELNKSFSNSLIKIGTIILYVFILSIFSSKALSNITASLLLITTIIYILINKFNIKIISIAKFGIILYLLGFVINIFNQGGYPNYLGKYYYFLVPFVVYLYIDIKNIKKIIYFLEIGLLINLIYGFFTFKNINQRFMGFFGPGREGDILVFVLIFNFSLIIFKTYNHIKTLNYLIFINTILSFIGLLLTKSRGSWIGFFVAIIIFILLSKNKKVLLIFILSLSLVVIGDYTLNNQRIVSRIKSISNTKTDISNISRLQMWNIAKGVIAEDLFIGAGRKNIPIKMKEYYYRQNKEFQEENKYGIKFGTNVHNNFLQILIDLGLIFFILFIIFILYITNSIFNRIKSENIEQKSIEIGILSGIVGFYFTQIFHTEFFTHGAYLFYFFITLAYIFKEEEKIKVSLVVSVYKNIDYLDLIFMSLEKQVYKNFEVIVAEDNDSQEMKDFIKKSQEKYNFEIKHVNQEDKGFRKNKILNKAIKKAEGSYVIFIDGDCVLHNKFIYQYVKNIKENYVLFGRRTHISEKLTKKVVKTKNISLLSLPVILFTDCKRKEEAFYIPFITSRRKSGVYGCNFMVSKKDLYEVNGFDEEYEGPYYGEDKDLETRLRLKGVKFNCIKRKVIQYHLYHEKVDREEKYKKNKKIYERKIKEEKYYCDLGIKKN</sequence>
<feature type="transmembrane region" description="Helical" evidence="6">
    <location>
        <begin position="151"/>
        <end position="168"/>
    </location>
</feature>
<gene>
    <name evidence="10" type="ORF">EV215_1166</name>
</gene>
<dbReference type="EMBL" id="SOBG01000004">
    <property type="protein sequence ID" value="TDT70615.1"/>
    <property type="molecule type" value="Genomic_DNA"/>
</dbReference>
<dbReference type="AlphaFoldDB" id="A0AA46DZ96"/>
<feature type="transmembrane region" description="Helical" evidence="6">
    <location>
        <begin position="217"/>
        <end position="235"/>
    </location>
</feature>
<dbReference type="Proteomes" id="UP000294678">
    <property type="component" value="Unassembled WGS sequence"/>
</dbReference>
<dbReference type="Gene3D" id="3.90.550.10">
    <property type="entry name" value="Spore Coat Polysaccharide Biosynthesis Protein SpsA, Chain A"/>
    <property type="match status" value="1"/>
</dbReference>
<feature type="transmembrane region" description="Helical" evidence="6">
    <location>
        <begin position="377"/>
        <end position="395"/>
    </location>
</feature>
<feature type="transmembrane region" description="Helical" evidence="6">
    <location>
        <begin position="319"/>
        <end position="343"/>
    </location>
</feature>
<protein>
    <submittedName>
        <fullName evidence="10">O-antigen ligase</fullName>
    </submittedName>
</protein>
<keyword evidence="2" id="KW-0808">Transferase</keyword>
<name>A0AA46DZ96_9FUSO</name>
<dbReference type="SUPFAM" id="SSF53448">
    <property type="entry name" value="Nucleotide-diphospho-sugar transferases"/>
    <property type="match status" value="1"/>
</dbReference>
<dbReference type="Pfam" id="PF04932">
    <property type="entry name" value="Wzy_C"/>
    <property type="match status" value="1"/>
</dbReference>
<evidence type="ECO:0000259" key="8">
    <source>
        <dbReference type="Pfam" id="PF02709"/>
    </source>
</evidence>
<comment type="subcellular location">
    <subcellularLocation>
        <location evidence="1">Membrane</location>
        <topology evidence="1">Multi-pass membrane protein</topology>
    </subcellularLocation>
</comment>
<keyword evidence="10" id="KW-0436">Ligase</keyword>
<dbReference type="GO" id="GO:0016874">
    <property type="term" value="F:ligase activity"/>
    <property type="evidence" value="ECO:0007669"/>
    <property type="project" value="UniProtKB-KW"/>
</dbReference>
<feature type="domain" description="O-antigen ligase-related" evidence="9">
    <location>
        <begin position="182"/>
        <end position="332"/>
    </location>
</feature>
<feature type="domain" description="Glycosyltransferase 2-like" evidence="7">
    <location>
        <begin position="404"/>
        <end position="565"/>
    </location>
</feature>
<dbReference type="RefSeq" id="WP_134113049.1">
    <property type="nucleotide sequence ID" value="NZ_SOBG01000004.1"/>
</dbReference>
<feature type="domain" description="Galactosyltransferase C-terminal" evidence="8">
    <location>
        <begin position="566"/>
        <end position="626"/>
    </location>
</feature>
<evidence type="ECO:0000256" key="2">
    <source>
        <dbReference type="ARBA" id="ARBA00022679"/>
    </source>
</evidence>
<keyword evidence="5 6" id="KW-0472">Membrane</keyword>
<feature type="transmembrane region" description="Helical" evidence="6">
    <location>
        <begin position="114"/>
        <end position="131"/>
    </location>
</feature>
<dbReference type="GO" id="GO:0016020">
    <property type="term" value="C:membrane"/>
    <property type="evidence" value="ECO:0007669"/>
    <property type="project" value="UniProtKB-SubCell"/>
</dbReference>
<evidence type="ECO:0000259" key="7">
    <source>
        <dbReference type="Pfam" id="PF00535"/>
    </source>
</evidence>
<dbReference type="InterPro" id="IPR001173">
    <property type="entry name" value="Glyco_trans_2-like"/>
</dbReference>
<organism evidence="10 11">
    <name type="scientific">Hypnocyclicus thermotrophus</name>
    <dbReference type="NCBI Taxonomy" id="1627895"/>
    <lineage>
        <taxon>Bacteria</taxon>
        <taxon>Fusobacteriati</taxon>
        <taxon>Fusobacteriota</taxon>
        <taxon>Fusobacteriia</taxon>
        <taxon>Fusobacteriales</taxon>
        <taxon>Fusobacteriaceae</taxon>
        <taxon>Hypnocyclicus</taxon>
    </lineage>
</organism>
<evidence type="ECO:0000256" key="5">
    <source>
        <dbReference type="ARBA" id="ARBA00023136"/>
    </source>
</evidence>
<evidence type="ECO:0000259" key="9">
    <source>
        <dbReference type="Pfam" id="PF04932"/>
    </source>
</evidence>
<dbReference type="InterPro" id="IPR029044">
    <property type="entry name" value="Nucleotide-diphossugar_trans"/>
</dbReference>
<feature type="transmembrane region" description="Helical" evidence="6">
    <location>
        <begin position="92"/>
        <end position="107"/>
    </location>
</feature>
<keyword evidence="3 6" id="KW-0812">Transmembrane</keyword>
<dbReference type="PANTHER" id="PTHR37422:SF13">
    <property type="entry name" value="LIPOPOLYSACCHARIDE BIOSYNTHESIS PROTEIN PA4999-RELATED"/>
    <property type="match status" value="1"/>
</dbReference>
<feature type="transmembrane region" description="Helical" evidence="6">
    <location>
        <begin position="197"/>
        <end position="212"/>
    </location>
</feature>
<dbReference type="InterPro" id="IPR051533">
    <property type="entry name" value="WaaL-like"/>
</dbReference>